<dbReference type="Proteomes" id="UP001210865">
    <property type="component" value="Chromosome"/>
</dbReference>
<evidence type="ECO:0000256" key="4">
    <source>
        <dbReference type="ARBA" id="ARBA00022679"/>
    </source>
</evidence>
<dbReference type="Pfam" id="PF02518">
    <property type="entry name" value="HATPase_c"/>
    <property type="match status" value="1"/>
</dbReference>
<sequence length="375" mass="39640">MAIPGGRLIRFSRRGAGEAELPGAAELLAALPIAILTIDGDGLVRDCNPPAEALLNLSRISVVGRTIEDMIGHPMTSLAPDQPIAAYDIDMVIPLGRPHRADLTVAPLPDRPGWRVILIHGRASHDLAARRGEQSSRGLPAAAAASLLAHEIKNPLSGIRGAAQLLESGAPPEQVELTGLIRGEVDRIARLIDRMEGLSDTRPRPLEALNIHSVLSHARDLASAGFAAERRIREQYDPSLPDVLGNRDALVQIVLNLLKNAAEATGEGGTITLTTAYRHGVSIASFGGGERLALPIELCVIDDGPGAPEAIADHLFDPFVTSKPSGSGIGLALVDKLVGEMGGIVEYAREGQPGRTVFRLLLPRAPVASRRELTS</sequence>
<evidence type="ECO:0000256" key="2">
    <source>
        <dbReference type="ARBA" id="ARBA00012438"/>
    </source>
</evidence>
<feature type="domain" description="Histidine kinase" evidence="9">
    <location>
        <begin position="147"/>
        <end position="366"/>
    </location>
</feature>
<evidence type="ECO:0000256" key="6">
    <source>
        <dbReference type="ARBA" id="ARBA00022777"/>
    </source>
</evidence>
<organism evidence="10 11">
    <name type="scientific">Sphingomonas abietis</name>
    <dbReference type="NCBI Taxonomy" id="3012344"/>
    <lineage>
        <taxon>Bacteria</taxon>
        <taxon>Pseudomonadati</taxon>
        <taxon>Pseudomonadota</taxon>
        <taxon>Alphaproteobacteria</taxon>
        <taxon>Sphingomonadales</taxon>
        <taxon>Sphingomonadaceae</taxon>
        <taxon>Sphingomonas</taxon>
    </lineage>
</organism>
<dbReference type="InterPro" id="IPR000014">
    <property type="entry name" value="PAS"/>
</dbReference>
<evidence type="ECO:0000256" key="1">
    <source>
        <dbReference type="ARBA" id="ARBA00000085"/>
    </source>
</evidence>
<dbReference type="InterPro" id="IPR036890">
    <property type="entry name" value="HATPase_C_sf"/>
</dbReference>
<evidence type="ECO:0000256" key="8">
    <source>
        <dbReference type="ARBA" id="ARBA00023012"/>
    </source>
</evidence>
<evidence type="ECO:0000256" key="3">
    <source>
        <dbReference type="ARBA" id="ARBA00022553"/>
    </source>
</evidence>
<gene>
    <name evidence="10" type="ORF">PBT88_09120</name>
</gene>
<dbReference type="RefSeq" id="WP_270078872.1">
    <property type="nucleotide sequence ID" value="NZ_CP115174.1"/>
</dbReference>
<dbReference type="Gene3D" id="3.30.565.10">
    <property type="entry name" value="Histidine kinase-like ATPase, C-terminal domain"/>
    <property type="match status" value="1"/>
</dbReference>
<dbReference type="PROSITE" id="PS50109">
    <property type="entry name" value="HIS_KIN"/>
    <property type="match status" value="1"/>
</dbReference>
<keyword evidence="8" id="KW-0902">Two-component regulatory system</keyword>
<dbReference type="InterPro" id="IPR036097">
    <property type="entry name" value="HisK_dim/P_sf"/>
</dbReference>
<dbReference type="InterPro" id="IPR003594">
    <property type="entry name" value="HATPase_dom"/>
</dbReference>
<accession>A0ABY7NS93</accession>
<dbReference type="GO" id="GO:0005524">
    <property type="term" value="F:ATP binding"/>
    <property type="evidence" value="ECO:0007669"/>
    <property type="project" value="UniProtKB-KW"/>
</dbReference>
<dbReference type="EC" id="2.7.13.3" evidence="2"/>
<dbReference type="EMBL" id="CP115174">
    <property type="protein sequence ID" value="WBO24243.1"/>
    <property type="molecule type" value="Genomic_DNA"/>
</dbReference>
<evidence type="ECO:0000313" key="10">
    <source>
        <dbReference type="EMBL" id="WBO24243.1"/>
    </source>
</evidence>
<evidence type="ECO:0000259" key="9">
    <source>
        <dbReference type="PROSITE" id="PS50109"/>
    </source>
</evidence>
<keyword evidence="3" id="KW-0597">Phosphoprotein</keyword>
<keyword evidence="5" id="KW-0547">Nucleotide-binding</keyword>
<dbReference type="SMART" id="SM00388">
    <property type="entry name" value="HisKA"/>
    <property type="match status" value="1"/>
</dbReference>
<dbReference type="CDD" id="cd00130">
    <property type="entry name" value="PAS"/>
    <property type="match status" value="1"/>
</dbReference>
<dbReference type="Gene3D" id="3.30.450.20">
    <property type="entry name" value="PAS domain"/>
    <property type="match status" value="1"/>
</dbReference>
<dbReference type="Gene3D" id="1.10.287.130">
    <property type="match status" value="1"/>
</dbReference>
<keyword evidence="4" id="KW-0808">Transferase</keyword>
<dbReference type="Pfam" id="PF00512">
    <property type="entry name" value="HisKA"/>
    <property type="match status" value="1"/>
</dbReference>
<keyword evidence="11" id="KW-1185">Reference proteome</keyword>
<keyword evidence="6" id="KW-0418">Kinase</keyword>
<dbReference type="InterPro" id="IPR035965">
    <property type="entry name" value="PAS-like_dom_sf"/>
</dbReference>
<name>A0ABY7NS93_9SPHN</name>
<dbReference type="InterPro" id="IPR004358">
    <property type="entry name" value="Sig_transdc_His_kin-like_C"/>
</dbReference>
<dbReference type="SUPFAM" id="SSF55874">
    <property type="entry name" value="ATPase domain of HSP90 chaperone/DNA topoisomerase II/histidine kinase"/>
    <property type="match status" value="1"/>
</dbReference>
<dbReference type="SUPFAM" id="SSF55785">
    <property type="entry name" value="PYP-like sensor domain (PAS domain)"/>
    <property type="match status" value="1"/>
</dbReference>
<dbReference type="PRINTS" id="PR00344">
    <property type="entry name" value="BCTRLSENSOR"/>
</dbReference>
<dbReference type="InterPro" id="IPR003661">
    <property type="entry name" value="HisK_dim/P_dom"/>
</dbReference>
<proteinExistence type="predicted"/>
<keyword evidence="7 10" id="KW-0067">ATP-binding</keyword>
<evidence type="ECO:0000256" key="5">
    <source>
        <dbReference type="ARBA" id="ARBA00022741"/>
    </source>
</evidence>
<dbReference type="PANTHER" id="PTHR43065">
    <property type="entry name" value="SENSOR HISTIDINE KINASE"/>
    <property type="match status" value="1"/>
</dbReference>
<evidence type="ECO:0000256" key="7">
    <source>
        <dbReference type="ARBA" id="ARBA00022840"/>
    </source>
</evidence>
<evidence type="ECO:0000313" key="11">
    <source>
        <dbReference type="Proteomes" id="UP001210865"/>
    </source>
</evidence>
<dbReference type="InterPro" id="IPR005467">
    <property type="entry name" value="His_kinase_dom"/>
</dbReference>
<comment type="catalytic activity">
    <reaction evidence="1">
        <text>ATP + protein L-histidine = ADP + protein N-phospho-L-histidine.</text>
        <dbReference type="EC" id="2.7.13.3"/>
    </reaction>
</comment>
<dbReference type="SMART" id="SM00387">
    <property type="entry name" value="HATPase_c"/>
    <property type="match status" value="1"/>
</dbReference>
<protein>
    <recommendedName>
        <fullName evidence="2">histidine kinase</fullName>
        <ecNumber evidence="2">2.7.13.3</ecNumber>
    </recommendedName>
</protein>
<dbReference type="CDD" id="cd00082">
    <property type="entry name" value="HisKA"/>
    <property type="match status" value="1"/>
</dbReference>
<dbReference type="SUPFAM" id="SSF47384">
    <property type="entry name" value="Homodimeric domain of signal transducing histidine kinase"/>
    <property type="match status" value="1"/>
</dbReference>
<reference evidence="10 11" key="1">
    <citation type="submission" date="2022-12" db="EMBL/GenBank/DDBJ databases">
        <title>Sphingomonas abieness sp. nov., an endophytic bacterium isolated from Abies koreana.</title>
        <authorList>
            <person name="Jiang L."/>
            <person name="Lee J."/>
        </authorList>
    </citation>
    <scope>NUCLEOTIDE SEQUENCE [LARGE SCALE GENOMIC DNA]</scope>
    <source>
        <strain evidence="11">PAMB 00755</strain>
    </source>
</reference>
<dbReference type="PANTHER" id="PTHR43065:SF10">
    <property type="entry name" value="PEROXIDE STRESS-ACTIVATED HISTIDINE KINASE MAK3"/>
    <property type="match status" value="1"/>
</dbReference>